<protein>
    <submittedName>
        <fullName evidence="4">L-histidine N(Alpha)-methyltransferase</fullName>
        <ecNumber evidence="4">2.1.1.44</ecNumber>
    </submittedName>
</protein>
<evidence type="ECO:0000313" key="4">
    <source>
        <dbReference type="EMBL" id="TDL81363.1"/>
    </source>
</evidence>
<dbReference type="InterPro" id="IPR029063">
    <property type="entry name" value="SAM-dependent_MTases_sf"/>
</dbReference>
<dbReference type="PANTHER" id="PTHR43397">
    <property type="entry name" value="ERGOTHIONEINE BIOSYNTHESIS PROTEIN 1"/>
    <property type="match status" value="1"/>
</dbReference>
<dbReference type="RefSeq" id="WP_133396306.1">
    <property type="nucleotide sequence ID" value="NZ_SNAA01000005.1"/>
</dbReference>
<dbReference type="PANTHER" id="PTHR43397:SF1">
    <property type="entry name" value="ERGOTHIONEINE BIOSYNTHESIS PROTEIN 1"/>
    <property type="match status" value="1"/>
</dbReference>
<organism evidence="4 5">
    <name type="scientific">Palleronia sediminis</name>
    <dbReference type="NCBI Taxonomy" id="2547833"/>
    <lineage>
        <taxon>Bacteria</taxon>
        <taxon>Pseudomonadati</taxon>
        <taxon>Pseudomonadota</taxon>
        <taxon>Alphaproteobacteria</taxon>
        <taxon>Rhodobacterales</taxon>
        <taxon>Roseobacteraceae</taxon>
        <taxon>Palleronia</taxon>
    </lineage>
</organism>
<feature type="domain" description="Histidine-specific methyltransferase SAM-dependent" evidence="3">
    <location>
        <begin position="18"/>
        <end position="315"/>
    </location>
</feature>
<dbReference type="Gene3D" id="3.40.50.150">
    <property type="entry name" value="Vaccinia Virus protein VP39"/>
    <property type="match status" value="1"/>
</dbReference>
<dbReference type="GO" id="GO:0052706">
    <property type="term" value="F:L-histidine N(alpha)-methyltransferase activity"/>
    <property type="evidence" value="ECO:0007669"/>
    <property type="project" value="UniProtKB-EC"/>
</dbReference>
<evidence type="ECO:0000259" key="3">
    <source>
        <dbReference type="Pfam" id="PF10017"/>
    </source>
</evidence>
<proteinExistence type="predicted"/>
<evidence type="ECO:0000256" key="1">
    <source>
        <dbReference type="ARBA" id="ARBA00022603"/>
    </source>
</evidence>
<comment type="caution">
    <text evidence="4">The sequence shown here is derived from an EMBL/GenBank/DDBJ whole genome shotgun (WGS) entry which is preliminary data.</text>
</comment>
<dbReference type="InterPro" id="IPR019257">
    <property type="entry name" value="MeTrfase_dom"/>
</dbReference>
<keyword evidence="5" id="KW-1185">Reference proteome</keyword>
<dbReference type="SUPFAM" id="SSF53335">
    <property type="entry name" value="S-adenosyl-L-methionine-dependent methyltransferases"/>
    <property type="match status" value="1"/>
</dbReference>
<dbReference type="Proteomes" id="UP000295701">
    <property type="component" value="Unassembled WGS sequence"/>
</dbReference>
<dbReference type="Pfam" id="PF10017">
    <property type="entry name" value="Methyltransf_33"/>
    <property type="match status" value="1"/>
</dbReference>
<evidence type="ECO:0000313" key="5">
    <source>
        <dbReference type="Proteomes" id="UP000295701"/>
    </source>
</evidence>
<keyword evidence="1 4" id="KW-0489">Methyltransferase</keyword>
<reference evidence="4 5" key="1">
    <citation type="submission" date="2019-03" db="EMBL/GenBank/DDBJ databases">
        <title>Primorskyibacter sp. SS33 isolated from sediments.</title>
        <authorList>
            <person name="Xunke S."/>
        </authorList>
    </citation>
    <scope>NUCLEOTIDE SEQUENCE [LARGE SCALE GENOMIC DNA]</scope>
    <source>
        <strain evidence="4 5">SS33</strain>
    </source>
</reference>
<gene>
    <name evidence="4" type="primary">egtD</name>
    <name evidence="4" type="ORF">E2L08_06770</name>
</gene>
<dbReference type="GO" id="GO:0032259">
    <property type="term" value="P:methylation"/>
    <property type="evidence" value="ECO:0007669"/>
    <property type="project" value="UniProtKB-KW"/>
</dbReference>
<dbReference type="EC" id="2.1.1.44" evidence="4"/>
<dbReference type="NCBIfam" id="TIGR03438">
    <property type="entry name" value="egtD_ergothio"/>
    <property type="match status" value="1"/>
</dbReference>
<accession>A0A4R6AIZ3</accession>
<name>A0A4R6AIZ3_9RHOB</name>
<sequence>MEDAATRPAADLNRPLLEDALAGLSAAPKTLSPKWLYDVNGSALFEQITGLPEYYPTRAEASILRDRAATLVGFVPPGGALVELGSGASVKTQLLLDAGRHFGAYVPIDISAEFLASTAAGLALRYPDLHIAPVTGDFSGPLSLPDTVIGLPKTAFFPGSTIGNLPPATAQALLRNIRGWPGIEGFLLGVDLVKDTATLVAAYDDAQGVTARFIGNILARLNAEAGADFDLASFDYRASWNADLARIDMALVSTRAQTVTLADTRIAFDAGEAIHVSASRKFTRQSLARLVEAAGWRIGDWFTDADDLFAVAWLTPARESRPAT</sequence>
<dbReference type="InterPro" id="IPR051128">
    <property type="entry name" value="EgtD_Methyltrsf_superfamily"/>
</dbReference>
<dbReference type="InterPro" id="IPR017804">
    <property type="entry name" value="MeTrfase_EgtD-like"/>
</dbReference>
<dbReference type="InterPro" id="IPR035094">
    <property type="entry name" value="EgtD"/>
</dbReference>
<evidence type="ECO:0000256" key="2">
    <source>
        <dbReference type="ARBA" id="ARBA00022679"/>
    </source>
</evidence>
<keyword evidence="2 4" id="KW-0808">Transferase</keyword>
<dbReference type="EMBL" id="SNAA01000005">
    <property type="protein sequence ID" value="TDL81363.1"/>
    <property type="molecule type" value="Genomic_DNA"/>
</dbReference>
<dbReference type="PIRSF" id="PIRSF018005">
    <property type="entry name" value="UCP018005"/>
    <property type="match status" value="1"/>
</dbReference>
<dbReference type="OrthoDB" id="5289726at2"/>
<dbReference type="AlphaFoldDB" id="A0A4R6AIZ3"/>